<evidence type="ECO:0000256" key="2">
    <source>
        <dbReference type="ARBA" id="ARBA00023015"/>
    </source>
</evidence>
<dbReference type="InterPro" id="IPR013325">
    <property type="entry name" value="RNA_pol_sigma_r2"/>
</dbReference>
<protein>
    <submittedName>
        <fullName evidence="9">RNA polymerase sigma-70 factor (ECF subfamily)</fullName>
    </submittedName>
</protein>
<gene>
    <name evidence="9" type="ORF">QF030_000368</name>
</gene>
<dbReference type="InterPro" id="IPR007630">
    <property type="entry name" value="RNA_pol_sigma70_r4"/>
</dbReference>
<evidence type="ECO:0000259" key="7">
    <source>
        <dbReference type="Pfam" id="PF04542"/>
    </source>
</evidence>
<dbReference type="SUPFAM" id="SSF88946">
    <property type="entry name" value="Sigma2 domain of RNA polymerase sigma factors"/>
    <property type="match status" value="1"/>
</dbReference>
<evidence type="ECO:0000256" key="6">
    <source>
        <dbReference type="SAM" id="MobiDB-lite"/>
    </source>
</evidence>
<dbReference type="NCBIfam" id="TIGR02937">
    <property type="entry name" value="sigma70-ECF"/>
    <property type="match status" value="1"/>
</dbReference>
<dbReference type="RefSeq" id="WP_307160835.1">
    <property type="nucleotide sequence ID" value="NZ_JAUSWV010000001.1"/>
</dbReference>
<keyword evidence="2" id="KW-0805">Transcription regulation</keyword>
<proteinExistence type="inferred from homology"/>
<comment type="similarity">
    <text evidence="1">Belongs to the sigma-70 factor family. ECF subfamily.</text>
</comment>
<dbReference type="EMBL" id="JAUSWV010000001">
    <property type="protein sequence ID" value="MDQ0578190.1"/>
    <property type="molecule type" value="Genomic_DNA"/>
</dbReference>
<dbReference type="PANTHER" id="PTHR43133:SF52">
    <property type="entry name" value="ECF RNA POLYMERASE SIGMA FACTOR SIGL"/>
    <property type="match status" value="1"/>
</dbReference>
<dbReference type="InterPro" id="IPR007627">
    <property type="entry name" value="RNA_pol_sigma70_r2"/>
</dbReference>
<feature type="compositionally biased region" description="Polar residues" evidence="6">
    <location>
        <begin position="1"/>
        <end position="15"/>
    </location>
</feature>
<dbReference type="Pfam" id="PF04545">
    <property type="entry name" value="Sigma70_r4"/>
    <property type="match status" value="1"/>
</dbReference>
<evidence type="ECO:0000256" key="5">
    <source>
        <dbReference type="ARBA" id="ARBA00023163"/>
    </source>
</evidence>
<name>A0ABU0NGK6_STRRH</name>
<keyword evidence="3" id="KW-0731">Sigma factor</keyword>
<comment type="caution">
    <text evidence="9">The sequence shown here is derived from an EMBL/GenBank/DDBJ whole genome shotgun (WGS) entry which is preliminary data.</text>
</comment>
<dbReference type="InterPro" id="IPR014284">
    <property type="entry name" value="RNA_pol_sigma-70_dom"/>
</dbReference>
<reference evidence="9 10" key="1">
    <citation type="submission" date="2023-07" db="EMBL/GenBank/DDBJ databases">
        <title>Comparative genomics of wheat-associated soil bacteria to identify genetic determinants of phenazine resistance.</title>
        <authorList>
            <person name="Mouncey N."/>
        </authorList>
    </citation>
    <scope>NUCLEOTIDE SEQUENCE [LARGE SCALE GENOMIC DNA]</scope>
    <source>
        <strain evidence="9 10">B2I6</strain>
    </source>
</reference>
<accession>A0ABU0NGK6</accession>
<keyword evidence="4" id="KW-0238">DNA-binding</keyword>
<feature type="domain" description="RNA polymerase sigma-70 region 2" evidence="7">
    <location>
        <begin position="30"/>
        <end position="88"/>
    </location>
</feature>
<dbReference type="Proteomes" id="UP001230654">
    <property type="component" value="Unassembled WGS sequence"/>
</dbReference>
<dbReference type="PANTHER" id="PTHR43133">
    <property type="entry name" value="RNA POLYMERASE ECF-TYPE SIGMA FACTO"/>
    <property type="match status" value="1"/>
</dbReference>
<dbReference type="Gene3D" id="1.10.10.10">
    <property type="entry name" value="Winged helix-like DNA-binding domain superfamily/Winged helix DNA-binding domain"/>
    <property type="match status" value="1"/>
</dbReference>
<evidence type="ECO:0000313" key="9">
    <source>
        <dbReference type="EMBL" id="MDQ0578190.1"/>
    </source>
</evidence>
<dbReference type="SUPFAM" id="SSF88659">
    <property type="entry name" value="Sigma3 and sigma4 domains of RNA polymerase sigma factors"/>
    <property type="match status" value="1"/>
</dbReference>
<feature type="region of interest" description="Disordered" evidence="6">
    <location>
        <begin position="1"/>
        <end position="21"/>
    </location>
</feature>
<evidence type="ECO:0000313" key="10">
    <source>
        <dbReference type="Proteomes" id="UP001230654"/>
    </source>
</evidence>
<dbReference type="Pfam" id="PF04542">
    <property type="entry name" value="Sigma70_r2"/>
    <property type="match status" value="1"/>
</dbReference>
<dbReference type="InterPro" id="IPR036388">
    <property type="entry name" value="WH-like_DNA-bd_sf"/>
</dbReference>
<dbReference type="InterPro" id="IPR039425">
    <property type="entry name" value="RNA_pol_sigma-70-like"/>
</dbReference>
<feature type="domain" description="RNA polymerase sigma-70 region 4" evidence="8">
    <location>
        <begin position="123"/>
        <end position="171"/>
    </location>
</feature>
<evidence type="ECO:0000256" key="3">
    <source>
        <dbReference type="ARBA" id="ARBA00023082"/>
    </source>
</evidence>
<sequence>MSWTFMGSDGSSTPAAEQDRADHQKQVLALHAYVSRLLRGDPVQAEDIVQETLLRCWRTYGCTGNAVLRPWLFRVARNLVIDGYRSSRTRPQEVDGALWMELGAAELDASEEVLTAMVVRDGLATLSAAHRQALFEVYFRGLTLEEAAHVLGVPKGTLKSRVHYGLQALQKVLNYACV</sequence>
<dbReference type="CDD" id="cd06171">
    <property type="entry name" value="Sigma70_r4"/>
    <property type="match status" value="1"/>
</dbReference>
<dbReference type="InterPro" id="IPR013324">
    <property type="entry name" value="RNA_pol_sigma_r3/r4-like"/>
</dbReference>
<keyword evidence="10" id="KW-1185">Reference proteome</keyword>
<dbReference type="Gene3D" id="1.10.1740.10">
    <property type="match status" value="1"/>
</dbReference>
<evidence type="ECO:0000256" key="4">
    <source>
        <dbReference type="ARBA" id="ARBA00023125"/>
    </source>
</evidence>
<organism evidence="9 10">
    <name type="scientific">Streptomyces rishiriensis</name>
    <dbReference type="NCBI Taxonomy" id="68264"/>
    <lineage>
        <taxon>Bacteria</taxon>
        <taxon>Bacillati</taxon>
        <taxon>Actinomycetota</taxon>
        <taxon>Actinomycetes</taxon>
        <taxon>Kitasatosporales</taxon>
        <taxon>Streptomycetaceae</taxon>
        <taxon>Streptomyces</taxon>
    </lineage>
</organism>
<evidence type="ECO:0000259" key="8">
    <source>
        <dbReference type="Pfam" id="PF04545"/>
    </source>
</evidence>
<evidence type="ECO:0000256" key="1">
    <source>
        <dbReference type="ARBA" id="ARBA00010641"/>
    </source>
</evidence>
<keyword evidence="5" id="KW-0804">Transcription</keyword>